<name>A0A101I0Z9_UNCT6</name>
<dbReference type="SUPFAM" id="SSF54292">
    <property type="entry name" value="2Fe-2S ferredoxin-like"/>
    <property type="match status" value="1"/>
</dbReference>
<dbReference type="InterPro" id="IPR001041">
    <property type="entry name" value="2Fe-2S_ferredoxin-type"/>
</dbReference>
<evidence type="ECO:0000313" key="3">
    <source>
        <dbReference type="Proteomes" id="UP000053467"/>
    </source>
</evidence>
<dbReference type="InterPro" id="IPR036010">
    <property type="entry name" value="2Fe-2S_ferredoxin-like_sf"/>
</dbReference>
<accession>A0A101I0Z9</accession>
<dbReference type="AlphaFoldDB" id="A0A101I0Z9"/>
<dbReference type="InterPro" id="IPR042204">
    <property type="entry name" value="2Fe-2S-bd_N"/>
</dbReference>
<dbReference type="CDD" id="cd00207">
    <property type="entry name" value="fer2"/>
    <property type="match status" value="1"/>
</dbReference>
<comment type="caution">
    <text evidence="2">The sequence shown here is derived from an EMBL/GenBank/DDBJ whole genome shotgun (WGS) entry which is preliminary data.</text>
</comment>
<evidence type="ECO:0008006" key="4">
    <source>
        <dbReference type="Google" id="ProtNLM"/>
    </source>
</evidence>
<reference evidence="3" key="1">
    <citation type="journal article" date="2015" name="MBio">
        <title>Genome-Resolved Metagenomic Analysis Reveals Roles for Candidate Phyla and Other Microbial Community Members in Biogeochemical Transformations in Oil Reservoirs.</title>
        <authorList>
            <person name="Hu P."/>
            <person name="Tom L."/>
            <person name="Singh A."/>
            <person name="Thomas B.C."/>
            <person name="Baker B.J."/>
            <person name="Piceno Y.M."/>
            <person name="Andersen G.L."/>
            <person name="Banfield J.F."/>
        </authorList>
    </citation>
    <scope>NUCLEOTIDE SEQUENCE [LARGE SCALE GENOMIC DNA]</scope>
</reference>
<dbReference type="GO" id="GO:0051536">
    <property type="term" value="F:iron-sulfur cluster binding"/>
    <property type="evidence" value="ECO:0007669"/>
    <property type="project" value="InterPro"/>
</dbReference>
<organism evidence="2 3">
    <name type="scientific">candidate division TA06 bacterium 34_109</name>
    <dbReference type="NCBI Taxonomy" id="1635277"/>
    <lineage>
        <taxon>Bacteria</taxon>
        <taxon>Bacteria division TA06</taxon>
    </lineage>
</organism>
<evidence type="ECO:0000313" key="2">
    <source>
        <dbReference type="EMBL" id="KUK86399.1"/>
    </source>
</evidence>
<sequence>MKRIIDHPILGKEEEREKIKITVNGKSISAYKGETIAAALIANGCRDFSYTRRFHLPRGFFCGIGQCTDCSMIVNGVPNIRTCVTRVEEGMIIETQYGYGKK</sequence>
<protein>
    <recommendedName>
        <fullName evidence="4">Dehydrogenase</fullName>
    </recommendedName>
</protein>
<evidence type="ECO:0000256" key="1">
    <source>
        <dbReference type="ARBA" id="ARBA00023002"/>
    </source>
</evidence>
<dbReference type="PATRIC" id="fig|1635277.3.peg.890"/>
<dbReference type="Proteomes" id="UP000053467">
    <property type="component" value="Unassembled WGS sequence"/>
</dbReference>
<gene>
    <name evidence="2" type="ORF">XE03_1531</name>
</gene>
<dbReference type="Gene3D" id="3.10.20.440">
    <property type="entry name" value="2Fe-2S iron-sulphur cluster binding domain, sarcosine oxidase, alpha subunit, N-terminal domain"/>
    <property type="match status" value="1"/>
</dbReference>
<dbReference type="GO" id="GO:0016491">
    <property type="term" value="F:oxidoreductase activity"/>
    <property type="evidence" value="ECO:0007669"/>
    <property type="project" value="UniProtKB-KW"/>
</dbReference>
<proteinExistence type="predicted"/>
<dbReference type="EMBL" id="LGGX01000020">
    <property type="protein sequence ID" value="KUK86399.1"/>
    <property type="molecule type" value="Genomic_DNA"/>
</dbReference>
<dbReference type="Pfam" id="PF13510">
    <property type="entry name" value="Fer2_4"/>
    <property type="match status" value="1"/>
</dbReference>
<keyword evidence="1" id="KW-0560">Oxidoreductase</keyword>